<name>A0A3P3U1E6_9BACL</name>
<comment type="caution">
    <text evidence="1">The sequence shown here is derived from an EMBL/GenBank/DDBJ whole genome shotgun (WGS) entry which is preliminary data.</text>
</comment>
<gene>
    <name evidence="1" type="ORF">EHV15_05030</name>
</gene>
<dbReference type="AlphaFoldDB" id="A0A3P3U1E6"/>
<reference evidence="1 2" key="1">
    <citation type="submission" date="2018-11" db="EMBL/GenBank/DDBJ databases">
        <title>Genome sequencing of Paenibacillus sp. KCOM 3021 (= ChDC PVNT-B20).</title>
        <authorList>
            <person name="Kook J.-K."/>
            <person name="Park S.-N."/>
            <person name="Lim Y.K."/>
        </authorList>
    </citation>
    <scope>NUCLEOTIDE SEQUENCE [LARGE SCALE GENOMIC DNA]</scope>
    <source>
        <strain evidence="1 2">KCOM 3021</strain>
    </source>
</reference>
<evidence type="ECO:0000313" key="1">
    <source>
        <dbReference type="EMBL" id="RRJ62383.1"/>
    </source>
</evidence>
<evidence type="ECO:0000313" key="2">
    <source>
        <dbReference type="Proteomes" id="UP000267017"/>
    </source>
</evidence>
<accession>A0A3P3U1E6</accession>
<protein>
    <submittedName>
        <fullName evidence="1">Uncharacterized protein</fullName>
    </submittedName>
</protein>
<keyword evidence="2" id="KW-1185">Reference proteome</keyword>
<sequence>MSKKKLFSEETTMIDNCQCVYCGHVFNGRDACNADMDRQTVTCPKCSKRMFVMISVEYTCQPIED</sequence>
<proteinExistence type="predicted"/>
<dbReference type="EMBL" id="RRCN01000001">
    <property type="protein sequence ID" value="RRJ62383.1"/>
    <property type="molecule type" value="Genomic_DNA"/>
</dbReference>
<dbReference type="Proteomes" id="UP000267017">
    <property type="component" value="Unassembled WGS sequence"/>
</dbReference>
<organism evidence="1 2">
    <name type="scientific">Paenibacillus oralis</name>
    <dbReference type="NCBI Taxonomy" id="2490856"/>
    <lineage>
        <taxon>Bacteria</taxon>
        <taxon>Bacillati</taxon>
        <taxon>Bacillota</taxon>
        <taxon>Bacilli</taxon>
        <taxon>Bacillales</taxon>
        <taxon>Paenibacillaceae</taxon>
        <taxon>Paenibacillus</taxon>
    </lineage>
</organism>